<dbReference type="Gene3D" id="1.10.155.10">
    <property type="entry name" value="Chemotaxis receptor methyltransferase CheR, N-terminal domain"/>
    <property type="match status" value="1"/>
</dbReference>
<dbReference type="EMBL" id="JZXC01000004">
    <property type="protein sequence ID" value="KKA08911.1"/>
    <property type="molecule type" value="Genomic_DNA"/>
</dbReference>
<dbReference type="Gene3D" id="3.40.50.150">
    <property type="entry name" value="Vaccinia Virus protein VP39"/>
    <property type="match status" value="1"/>
</dbReference>
<keyword evidence="3 5" id="KW-0808">Transferase</keyword>
<dbReference type="InterPro" id="IPR022641">
    <property type="entry name" value="CheR_N"/>
</dbReference>
<evidence type="ECO:0000313" key="9">
    <source>
        <dbReference type="Proteomes" id="UP000033662"/>
    </source>
</evidence>
<feature type="binding site" evidence="6">
    <location>
        <position position="73"/>
    </location>
    <ligand>
        <name>S-adenosyl-L-methionine</name>
        <dbReference type="ChEBI" id="CHEBI:59789"/>
    </ligand>
</feature>
<dbReference type="InterPro" id="IPR050903">
    <property type="entry name" value="Bact_Chemotaxis_MeTrfase"/>
</dbReference>
<dbReference type="PIRSF" id="PIRSF000410">
    <property type="entry name" value="CheR"/>
    <property type="match status" value="1"/>
</dbReference>
<dbReference type="InterPro" id="IPR000780">
    <property type="entry name" value="CheR_MeTrfase"/>
</dbReference>
<comment type="caution">
    <text evidence="8">The sequence shown here is derived from an EMBL/GenBank/DDBJ whole genome shotgun (WGS) entry which is preliminary data.</text>
</comment>
<evidence type="ECO:0000256" key="4">
    <source>
        <dbReference type="ARBA" id="ARBA00022691"/>
    </source>
</evidence>
<dbReference type="Pfam" id="PF01739">
    <property type="entry name" value="CheR"/>
    <property type="match status" value="1"/>
</dbReference>
<organism evidence="8 9">
    <name type="scientific">Pseudomonas kilonensis</name>
    <dbReference type="NCBI Taxonomy" id="132476"/>
    <lineage>
        <taxon>Bacteria</taxon>
        <taxon>Pseudomonadati</taxon>
        <taxon>Pseudomonadota</taxon>
        <taxon>Gammaproteobacteria</taxon>
        <taxon>Pseudomonadales</taxon>
        <taxon>Pseudomonadaceae</taxon>
        <taxon>Pseudomonas</taxon>
    </lineage>
</organism>
<feature type="binding site" evidence="6">
    <location>
        <position position="136"/>
    </location>
    <ligand>
        <name>S-adenosyl-L-methionine</name>
        <dbReference type="ChEBI" id="CHEBI:59789"/>
    </ligand>
</feature>
<comment type="function">
    <text evidence="5">Methylation of the membrane-bound methyl-accepting chemotaxis proteins (MCP) to form gamma-glutamyl methyl ester residues in MCP.</text>
</comment>
<dbReference type="Proteomes" id="UP000033662">
    <property type="component" value="Unassembled WGS sequence"/>
</dbReference>
<dbReference type="InterPro" id="IPR026024">
    <property type="entry name" value="Chemotaxis_MeTrfase_CheR"/>
</dbReference>
<dbReference type="OrthoDB" id="9816309at2"/>
<dbReference type="Pfam" id="PF03705">
    <property type="entry name" value="CheR_N"/>
    <property type="match status" value="1"/>
</dbReference>
<feature type="domain" description="CheR-type methyltransferase" evidence="7">
    <location>
        <begin position="1"/>
        <end position="267"/>
    </location>
</feature>
<dbReference type="InterPro" id="IPR029063">
    <property type="entry name" value="SAM-dependent_MTases_sf"/>
</dbReference>
<accession>A0A0F4XSW8</accession>
<feature type="binding site" evidence="6">
    <location>
        <position position="79"/>
    </location>
    <ligand>
        <name>S-adenosyl-L-methionine</name>
        <dbReference type="ChEBI" id="CHEBI:59789"/>
    </ligand>
</feature>
<feature type="binding site" evidence="6">
    <location>
        <begin position="211"/>
        <end position="212"/>
    </location>
    <ligand>
        <name>S-adenosyl-L-methionine</name>
        <dbReference type="ChEBI" id="CHEBI:59789"/>
    </ligand>
</feature>
<dbReference type="PROSITE" id="PS50123">
    <property type="entry name" value="CHER"/>
    <property type="match status" value="1"/>
</dbReference>
<evidence type="ECO:0000313" key="8">
    <source>
        <dbReference type="EMBL" id="KKA08911.1"/>
    </source>
</evidence>
<keyword evidence="4 5" id="KW-0949">S-adenosyl-L-methionine</keyword>
<evidence type="ECO:0000256" key="6">
    <source>
        <dbReference type="PIRSR" id="PIRSR000410-1"/>
    </source>
</evidence>
<evidence type="ECO:0000256" key="5">
    <source>
        <dbReference type="PIRNR" id="PIRNR000410"/>
    </source>
</evidence>
<dbReference type="PRINTS" id="PR00996">
    <property type="entry name" value="CHERMTFRASE"/>
</dbReference>
<dbReference type="PANTHER" id="PTHR24422:SF26">
    <property type="entry name" value="CHEMOTAXIS PROTEIN METHYLTRANSFERASE"/>
    <property type="match status" value="1"/>
</dbReference>
<dbReference type="InterPro" id="IPR036804">
    <property type="entry name" value="CheR_N_sf"/>
</dbReference>
<feature type="binding site" evidence="6">
    <location>
        <begin position="194"/>
        <end position="195"/>
    </location>
    <ligand>
        <name>S-adenosyl-L-methionine</name>
        <dbReference type="ChEBI" id="CHEBI:59789"/>
    </ligand>
</feature>
<evidence type="ECO:0000256" key="1">
    <source>
        <dbReference type="ARBA" id="ARBA00001541"/>
    </source>
</evidence>
<dbReference type="GO" id="GO:0008983">
    <property type="term" value="F:protein-glutamate O-methyltransferase activity"/>
    <property type="evidence" value="ECO:0007669"/>
    <property type="project" value="UniProtKB-EC"/>
</dbReference>
<dbReference type="InterPro" id="IPR022642">
    <property type="entry name" value="CheR_C"/>
</dbReference>
<evidence type="ECO:0000256" key="3">
    <source>
        <dbReference type="ARBA" id="ARBA00022679"/>
    </source>
</evidence>
<dbReference type="GO" id="GO:0032259">
    <property type="term" value="P:methylation"/>
    <property type="evidence" value="ECO:0007669"/>
    <property type="project" value="UniProtKB-KW"/>
</dbReference>
<dbReference type="PANTHER" id="PTHR24422">
    <property type="entry name" value="CHEMOTAXIS PROTEIN METHYLTRANSFERASE"/>
    <property type="match status" value="1"/>
</dbReference>
<dbReference type="EC" id="2.1.1.80" evidence="5"/>
<dbReference type="SMART" id="SM00138">
    <property type="entry name" value="MeTrc"/>
    <property type="match status" value="1"/>
</dbReference>
<evidence type="ECO:0000256" key="2">
    <source>
        <dbReference type="ARBA" id="ARBA00022603"/>
    </source>
</evidence>
<dbReference type="PATRIC" id="fig|132476.4.peg.4856"/>
<dbReference type="AlphaFoldDB" id="A0A0F4XSW8"/>
<proteinExistence type="predicted"/>
<dbReference type="CDD" id="cd02440">
    <property type="entry name" value="AdoMet_MTases"/>
    <property type="match status" value="1"/>
</dbReference>
<gene>
    <name evidence="8" type="ORF">VP02_06875</name>
</gene>
<feature type="binding site" evidence="6">
    <location>
        <position position="113"/>
    </location>
    <ligand>
        <name>S-adenosyl-L-methionine</name>
        <dbReference type="ChEBI" id="CHEBI:59789"/>
    </ligand>
</feature>
<feature type="binding site" evidence="6">
    <location>
        <position position="75"/>
    </location>
    <ligand>
        <name>S-adenosyl-L-methionine</name>
        <dbReference type="ChEBI" id="CHEBI:59789"/>
    </ligand>
</feature>
<dbReference type="SUPFAM" id="SSF47757">
    <property type="entry name" value="Chemotaxis receptor methyltransferase CheR, N-terminal domain"/>
    <property type="match status" value="1"/>
</dbReference>
<comment type="catalytic activity">
    <reaction evidence="1 5">
        <text>L-glutamyl-[protein] + S-adenosyl-L-methionine = [protein]-L-glutamate 5-O-methyl ester + S-adenosyl-L-homocysteine</text>
        <dbReference type="Rhea" id="RHEA:24452"/>
        <dbReference type="Rhea" id="RHEA-COMP:10208"/>
        <dbReference type="Rhea" id="RHEA-COMP:10311"/>
        <dbReference type="ChEBI" id="CHEBI:29973"/>
        <dbReference type="ChEBI" id="CHEBI:57856"/>
        <dbReference type="ChEBI" id="CHEBI:59789"/>
        <dbReference type="ChEBI" id="CHEBI:82795"/>
        <dbReference type="EC" id="2.1.1.80"/>
    </reaction>
</comment>
<evidence type="ECO:0000259" key="7">
    <source>
        <dbReference type="PROSITE" id="PS50123"/>
    </source>
</evidence>
<protein>
    <recommendedName>
        <fullName evidence="5">Chemotaxis protein methyltransferase</fullName>
        <ecNumber evidence="5">2.1.1.80</ecNumber>
    </recommendedName>
</protein>
<sequence length="267" mass="30194">MNVVLSDNEFQQFRAMIHEIAGISLSVAKKQLVSGRLAKRLQFFNLTTYGSYYRLLMKDRSELQMAVDLLTTNETYFFREPKHFEFLRHVILPELRGNGPVRIWSGACSTGEEPYTLAMVLADSLGTRPWEILASDISSRVLEKAQGGRYPLDGIRGIPEALLNRYCLRGVGSNNGVFMVDRALASRITFISINLNNALPSVGPFDVIFLRNVMIYFDNQTKSEVVRRLSKHLRPGGYFIVSHSESLNGISDELQLVKPSIYRKPDA</sequence>
<reference evidence="8 9" key="1">
    <citation type="submission" date="2015-03" db="EMBL/GenBank/DDBJ databases">
        <title>Pseudomonas fluorescens 1855-344 Genome sequencing and assembly.</title>
        <authorList>
            <person name="Eng W.W.H."/>
            <person name="Gan H.M."/>
            <person name="Savka M.A."/>
        </authorList>
    </citation>
    <scope>NUCLEOTIDE SEQUENCE [LARGE SCALE GENOMIC DNA]</scope>
    <source>
        <strain evidence="8 9">1855-344</strain>
    </source>
</reference>
<dbReference type="SUPFAM" id="SSF53335">
    <property type="entry name" value="S-adenosyl-L-methionine-dependent methyltransferases"/>
    <property type="match status" value="1"/>
</dbReference>
<name>A0A0F4XSW8_9PSED</name>
<keyword evidence="2 5" id="KW-0489">Methyltransferase</keyword>